<keyword evidence="2" id="KW-1185">Reference proteome</keyword>
<sequence>MSDGKTSTQHRVWWSNSVFFVGIHLLAVIGLYHYPFYAVPRATLLLGFCVWQLADFGITIGYHRLYSHRSFRAKLVVRVAVAALGSAAFQGSIKWWCLRHRLHHRFTDDPEHDPYSATRGLFYSHMGWIFFKPKYGRLNLIEKDDLENDPVVYYQHKYYVPLAAFFGFILPPLIGSLWNDASGAFVWGGLVAHLAIWHCTFLVNSLAHWEGLQPYSDEDTSRGNMILALLTGGEGNHNFHAFPHDYRSGPSKLDWDPSKWIIVAMHHLGLIHGLRRAREDDMHDAVDFMLRKRQNHTPYDVVVDEWQGPTWDATRLQEYTGNKSYQCLIIIDDFVVDASSYLGEHPGGSALLRKYSIRKGDGDASGCSSRPAMDASWAFNGGLNVHSRLARRRMRELVVARYTA</sequence>
<accession>A0ACD3BHY8</accession>
<dbReference type="EMBL" id="ML208259">
    <property type="protein sequence ID" value="TFK77404.1"/>
    <property type="molecule type" value="Genomic_DNA"/>
</dbReference>
<dbReference type="Proteomes" id="UP000308600">
    <property type="component" value="Unassembled WGS sequence"/>
</dbReference>
<gene>
    <name evidence="1" type="ORF">BDN72DRAFT_867119</name>
</gene>
<evidence type="ECO:0000313" key="2">
    <source>
        <dbReference type="Proteomes" id="UP000308600"/>
    </source>
</evidence>
<organism evidence="1 2">
    <name type="scientific">Pluteus cervinus</name>
    <dbReference type="NCBI Taxonomy" id="181527"/>
    <lineage>
        <taxon>Eukaryota</taxon>
        <taxon>Fungi</taxon>
        <taxon>Dikarya</taxon>
        <taxon>Basidiomycota</taxon>
        <taxon>Agaricomycotina</taxon>
        <taxon>Agaricomycetes</taxon>
        <taxon>Agaricomycetidae</taxon>
        <taxon>Agaricales</taxon>
        <taxon>Pluteineae</taxon>
        <taxon>Pluteaceae</taxon>
        <taxon>Pluteus</taxon>
    </lineage>
</organism>
<proteinExistence type="predicted"/>
<protein>
    <submittedName>
        <fullName evidence="1">Uncharacterized protein</fullName>
    </submittedName>
</protein>
<reference evidence="1 2" key="1">
    <citation type="journal article" date="2019" name="Nat. Ecol. Evol.">
        <title>Megaphylogeny resolves global patterns of mushroom evolution.</title>
        <authorList>
            <person name="Varga T."/>
            <person name="Krizsan K."/>
            <person name="Foldi C."/>
            <person name="Dima B."/>
            <person name="Sanchez-Garcia M."/>
            <person name="Sanchez-Ramirez S."/>
            <person name="Szollosi G.J."/>
            <person name="Szarkandi J.G."/>
            <person name="Papp V."/>
            <person name="Albert L."/>
            <person name="Andreopoulos W."/>
            <person name="Angelini C."/>
            <person name="Antonin V."/>
            <person name="Barry K.W."/>
            <person name="Bougher N.L."/>
            <person name="Buchanan P."/>
            <person name="Buyck B."/>
            <person name="Bense V."/>
            <person name="Catcheside P."/>
            <person name="Chovatia M."/>
            <person name="Cooper J."/>
            <person name="Damon W."/>
            <person name="Desjardin D."/>
            <person name="Finy P."/>
            <person name="Geml J."/>
            <person name="Haridas S."/>
            <person name="Hughes K."/>
            <person name="Justo A."/>
            <person name="Karasinski D."/>
            <person name="Kautmanova I."/>
            <person name="Kiss B."/>
            <person name="Kocsube S."/>
            <person name="Kotiranta H."/>
            <person name="LaButti K.M."/>
            <person name="Lechner B.E."/>
            <person name="Liimatainen K."/>
            <person name="Lipzen A."/>
            <person name="Lukacs Z."/>
            <person name="Mihaltcheva S."/>
            <person name="Morgado L.N."/>
            <person name="Niskanen T."/>
            <person name="Noordeloos M.E."/>
            <person name="Ohm R.A."/>
            <person name="Ortiz-Santana B."/>
            <person name="Ovrebo C."/>
            <person name="Racz N."/>
            <person name="Riley R."/>
            <person name="Savchenko A."/>
            <person name="Shiryaev A."/>
            <person name="Soop K."/>
            <person name="Spirin V."/>
            <person name="Szebenyi C."/>
            <person name="Tomsovsky M."/>
            <person name="Tulloss R.E."/>
            <person name="Uehling J."/>
            <person name="Grigoriev I.V."/>
            <person name="Vagvolgyi C."/>
            <person name="Papp T."/>
            <person name="Martin F.M."/>
            <person name="Miettinen O."/>
            <person name="Hibbett D.S."/>
            <person name="Nagy L.G."/>
        </authorList>
    </citation>
    <scope>NUCLEOTIDE SEQUENCE [LARGE SCALE GENOMIC DNA]</scope>
    <source>
        <strain evidence="1 2">NL-1719</strain>
    </source>
</reference>
<name>A0ACD3BHY8_9AGAR</name>
<evidence type="ECO:0000313" key="1">
    <source>
        <dbReference type="EMBL" id="TFK77404.1"/>
    </source>
</evidence>